<keyword evidence="2" id="KW-1185">Reference proteome</keyword>
<accession>A0A370U243</accession>
<dbReference type="AlphaFoldDB" id="A0A370U243"/>
<dbReference type="OrthoDB" id="3535423at2759"/>
<name>A0A370U243_9HELO</name>
<dbReference type="PANTHER" id="PTHR14097:SF9">
    <property type="entry name" value="EPIMERASE, PUTATIVE (AFU_ORTHOLOGUE AFUA_8G07320)-RELATED"/>
    <property type="match status" value="1"/>
</dbReference>
<comment type="caution">
    <text evidence="1">The sequence shown here is derived from an EMBL/GenBank/DDBJ whole genome shotgun (WGS) entry which is preliminary data.</text>
</comment>
<dbReference type="GeneID" id="43594653"/>
<protein>
    <recommendedName>
        <fullName evidence="3">NAD(P)-binding domain-containing protein</fullName>
    </recommendedName>
</protein>
<dbReference type="SUPFAM" id="SSF51735">
    <property type="entry name" value="NAD(P)-binding Rossmann-fold domains"/>
    <property type="match status" value="1"/>
</dbReference>
<proteinExistence type="predicted"/>
<dbReference type="Proteomes" id="UP000254866">
    <property type="component" value="Unassembled WGS sequence"/>
</dbReference>
<dbReference type="Gene3D" id="3.40.50.720">
    <property type="entry name" value="NAD(P)-binding Rossmann-like Domain"/>
    <property type="match status" value="1"/>
</dbReference>
<organism evidence="1 2">
    <name type="scientific">Venustampulla echinocandica</name>
    <dbReference type="NCBI Taxonomy" id="2656787"/>
    <lineage>
        <taxon>Eukaryota</taxon>
        <taxon>Fungi</taxon>
        <taxon>Dikarya</taxon>
        <taxon>Ascomycota</taxon>
        <taxon>Pezizomycotina</taxon>
        <taxon>Leotiomycetes</taxon>
        <taxon>Helotiales</taxon>
        <taxon>Pleuroascaceae</taxon>
        <taxon>Venustampulla</taxon>
    </lineage>
</organism>
<sequence>MNHQIKAMKLIVTGCTGFIGAEVLSQCLANPSITSVIALSRRELPDAVGDNPKLKVVIMKDFNSYSDSVLKQLSGADACIWCMGTTAGDKALEIDYPLAFGNAMSKTLPESKKKFRHVHLSGALTERNQERSLWFLGNMRKVKGAGETTMLSFANKSETGGMWETLIVKAGFVTNVQPKGLRDVIGPRISSSIRVDELAATLMDAAMNGREVDTIDDNMAMVEKGRALLSKAT</sequence>
<gene>
    <name evidence="1" type="ORF">BP5553_01804</name>
</gene>
<evidence type="ECO:0000313" key="2">
    <source>
        <dbReference type="Proteomes" id="UP000254866"/>
    </source>
</evidence>
<dbReference type="STRING" id="2656787.A0A370U243"/>
<reference evidence="1 2" key="1">
    <citation type="journal article" date="2018" name="IMA Fungus">
        <title>IMA Genome-F 9: Draft genome sequence of Annulohypoxylon stygium, Aspergillus mulundensis, Berkeleyomyces basicola (syn. Thielaviopsis basicola), Ceratocystis smalleyi, two Cercospora beticola strains, Coleophoma cylindrospora, Fusarium fracticaudum, Phialophora cf. hyalina, and Morchella septimelata.</title>
        <authorList>
            <person name="Wingfield B.D."/>
            <person name="Bills G.F."/>
            <person name="Dong Y."/>
            <person name="Huang W."/>
            <person name="Nel W.J."/>
            <person name="Swalarsk-Parry B.S."/>
            <person name="Vaghefi N."/>
            <person name="Wilken P.M."/>
            <person name="An Z."/>
            <person name="de Beer Z.W."/>
            <person name="De Vos L."/>
            <person name="Chen L."/>
            <person name="Duong T.A."/>
            <person name="Gao Y."/>
            <person name="Hammerbacher A."/>
            <person name="Kikkert J.R."/>
            <person name="Li Y."/>
            <person name="Li H."/>
            <person name="Li K."/>
            <person name="Li Q."/>
            <person name="Liu X."/>
            <person name="Ma X."/>
            <person name="Naidoo K."/>
            <person name="Pethybridge S.J."/>
            <person name="Sun J."/>
            <person name="Steenkamp E.T."/>
            <person name="van der Nest M.A."/>
            <person name="van Wyk S."/>
            <person name="Wingfield M.J."/>
            <person name="Xiong C."/>
            <person name="Yue Q."/>
            <person name="Zhang X."/>
        </authorList>
    </citation>
    <scope>NUCLEOTIDE SEQUENCE [LARGE SCALE GENOMIC DNA]</scope>
    <source>
        <strain evidence="1 2">BP 5553</strain>
    </source>
</reference>
<evidence type="ECO:0000313" key="1">
    <source>
        <dbReference type="EMBL" id="RDL41825.1"/>
    </source>
</evidence>
<dbReference type="RefSeq" id="XP_031874481.1">
    <property type="nucleotide sequence ID" value="XM_032010427.1"/>
</dbReference>
<dbReference type="PANTHER" id="PTHR14097">
    <property type="entry name" value="OXIDOREDUCTASE HTATIP2"/>
    <property type="match status" value="1"/>
</dbReference>
<evidence type="ECO:0008006" key="3">
    <source>
        <dbReference type="Google" id="ProtNLM"/>
    </source>
</evidence>
<dbReference type="EMBL" id="NPIC01000001">
    <property type="protein sequence ID" value="RDL41825.1"/>
    <property type="molecule type" value="Genomic_DNA"/>
</dbReference>
<dbReference type="InterPro" id="IPR036291">
    <property type="entry name" value="NAD(P)-bd_dom_sf"/>
</dbReference>